<dbReference type="GeneID" id="101882564"/>
<dbReference type="InterPro" id="IPR047145">
    <property type="entry name" value="FRMD6-like"/>
</dbReference>
<organism evidence="2 3">
    <name type="scientific">Danio rerio</name>
    <name type="common">Zebrafish</name>
    <name type="synonym">Brachydanio rerio</name>
    <dbReference type="NCBI Taxonomy" id="7955"/>
    <lineage>
        <taxon>Eukaryota</taxon>
        <taxon>Metazoa</taxon>
        <taxon>Chordata</taxon>
        <taxon>Craniata</taxon>
        <taxon>Vertebrata</taxon>
        <taxon>Euteleostomi</taxon>
        <taxon>Actinopterygii</taxon>
        <taxon>Neopterygii</taxon>
        <taxon>Teleostei</taxon>
        <taxon>Ostariophysi</taxon>
        <taxon>Cypriniformes</taxon>
        <taxon>Danionidae</taxon>
        <taxon>Danioninae</taxon>
        <taxon>Danio</taxon>
    </lineage>
</organism>
<dbReference type="Gene3D" id="3.10.20.90">
    <property type="entry name" value="Phosphatidylinositol 3-kinase Catalytic Subunit, Chain A, domain 1"/>
    <property type="match status" value="1"/>
</dbReference>
<dbReference type="KEGG" id="dre:101882564"/>
<proteinExistence type="predicted"/>
<dbReference type="PANTHER" id="PTHR13429">
    <property type="entry name" value="FERM DOMAIN (PROTEIN4.1-EZRIN-RADIXIN-MOESIN) FAMILY"/>
    <property type="match status" value="1"/>
</dbReference>
<dbReference type="SUPFAM" id="SSF47031">
    <property type="entry name" value="Second domain of FERM"/>
    <property type="match status" value="1"/>
</dbReference>
<dbReference type="InterPro" id="IPR000299">
    <property type="entry name" value="FERM_domain"/>
</dbReference>
<dbReference type="RefSeq" id="XP_021336042.2">
    <property type="nucleotide sequence ID" value="XM_021480367.2"/>
</dbReference>
<dbReference type="InterPro" id="IPR018979">
    <property type="entry name" value="FERM_N"/>
</dbReference>
<dbReference type="SMART" id="SM00295">
    <property type="entry name" value="B41"/>
    <property type="match status" value="1"/>
</dbReference>
<dbReference type="PANTHER" id="PTHR13429:SF7">
    <property type="entry name" value="FERM DOMAIN-CONTAINING PROTEIN 1"/>
    <property type="match status" value="1"/>
</dbReference>
<feature type="domain" description="FERM" evidence="1">
    <location>
        <begin position="6"/>
        <end position="301"/>
    </location>
</feature>
<reference evidence="3" key="1">
    <citation type="submission" date="2025-08" db="UniProtKB">
        <authorList>
            <consortium name="RefSeq"/>
        </authorList>
    </citation>
    <scope>IDENTIFICATION</scope>
    <source>
        <strain evidence="3">Tuebingen</strain>
        <tissue evidence="3">Fibroblasts and whole tissue</tissue>
    </source>
</reference>
<dbReference type="Gene3D" id="1.20.80.10">
    <property type="match status" value="1"/>
</dbReference>
<dbReference type="Gene3D" id="2.30.29.30">
    <property type="entry name" value="Pleckstrin-homology domain (PH domain)/Phosphotyrosine-binding domain (PTB)"/>
    <property type="match status" value="1"/>
</dbReference>
<dbReference type="Pfam" id="PF09379">
    <property type="entry name" value="FERM_N"/>
    <property type="match status" value="1"/>
</dbReference>
<name>A0A8M9PX64_DANRE</name>
<dbReference type="InterPro" id="IPR035963">
    <property type="entry name" value="FERM_2"/>
</dbReference>
<dbReference type="InterPro" id="IPR011993">
    <property type="entry name" value="PH-like_dom_sf"/>
</dbReference>
<evidence type="ECO:0000313" key="2">
    <source>
        <dbReference type="Proteomes" id="UP000000437"/>
    </source>
</evidence>
<sequence>MKNQRRELTVCLPNNKELSLTVGVKDRGQEVFNQLSELLGISDLHLFGLSVIKDNQPLFLDLEKKLSLYLPKSWKKNRAKEKVILSLRVQFFVENAQLIVNREACQLYYAELKGRVLRSECFEHEGLYFQLVAYALQADLGDYQDQNFQYFSPLAYFPFWIVQKHGNDYILEHTPTLHKELKGVPSSEAALLFLQDVFTLIDVPVTVYRLFKGKRKTQNCVILGLTSTGLQISEMLNGEHQFLYNLPWSTINSISFQGRKFEIRAEVLFEKSLRLFSCSILHAKHLLQHISNSHRMHLNTKRLIAQSDGGRHREMYITDGADLDIEDSDDELPHMKLFFNQKPFSCTTECGNDRGDEYSLEMSVDEPEEMFVDDPEDVLRLFELLEGVSVDDPLLLPISQWKDLTEMNDI</sequence>
<dbReference type="InterPro" id="IPR019749">
    <property type="entry name" value="Band_41_domain"/>
</dbReference>
<protein>
    <submittedName>
        <fullName evidence="3">FERM domain-containing protein 6</fullName>
    </submittedName>
</protein>
<dbReference type="Proteomes" id="UP000000437">
    <property type="component" value="Chromosome 12"/>
</dbReference>
<gene>
    <name evidence="3" type="primary">LOC101882564</name>
</gene>
<evidence type="ECO:0000259" key="1">
    <source>
        <dbReference type="PROSITE" id="PS50057"/>
    </source>
</evidence>
<dbReference type="InterPro" id="IPR029071">
    <property type="entry name" value="Ubiquitin-like_domsf"/>
</dbReference>
<dbReference type="OrthoDB" id="5957665at2759"/>
<accession>A0A8M9PX64</accession>
<dbReference type="InterPro" id="IPR019748">
    <property type="entry name" value="FERM_central"/>
</dbReference>
<dbReference type="AlphaFoldDB" id="A0A8M9PX64"/>
<keyword evidence="2" id="KW-1185">Reference proteome</keyword>
<dbReference type="InterPro" id="IPR018980">
    <property type="entry name" value="FERM_PH-like_C"/>
</dbReference>
<dbReference type="Pfam" id="PF00373">
    <property type="entry name" value="FERM_M"/>
    <property type="match status" value="1"/>
</dbReference>
<evidence type="ECO:0000313" key="3">
    <source>
        <dbReference type="RefSeq" id="XP_021336042.2"/>
    </source>
</evidence>
<dbReference type="CDD" id="cd14473">
    <property type="entry name" value="FERM_B-lobe"/>
    <property type="match status" value="1"/>
</dbReference>
<dbReference type="SMART" id="SM01196">
    <property type="entry name" value="FERM_C"/>
    <property type="match status" value="1"/>
</dbReference>
<dbReference type="InterPro" id="IPR014352">
    <property type="entry name" value="FERM/acyl-CoA-bd_prot_sf"/>
</dbReference>
<dbReference type="SUPFAM" id="SSF54236">
    <property type="entry name" value="Ubiquitin-like"/>
    <property type="match status" value="1"/>
</dbReference>
<dbReference type="SUPFAM" id="SSF50729">
    <property type="entry name" value="PH domain-like"/>
    <property type="match status" value="1"/>
</dbReference>
<dbReference type="Pfam" id="PF09380">
    <property type="entry name" value="FERM_C"/>
    <property type="match status" value="1"/>
</dbReference>
<dbReference type="PROSITE" id="PS50057">
    <property type="entry name" value="FERM_3"/>
    <property type="match status" value="1"/>
</dbReference>